<dbReference type="Gene3D" id="3.30.420.10">
    <property type="entry name" value="Ribonuclease H-like superfamily/Ribonuclease H"/>
    <property type="match status" value="1"/>
</dbReference>
<dbReference type="KEGG" id="xba:C7S18_17970"/>
<keyword evidence="3" id="KW-1185">Reference proteome</keyword>
<dbReference type="PANTHER" id="PTHR47649:SF1">
    <property type="entry name" value="RIBONUCLEASE D"/>
    <property type="match status" value="1"/>
</dbReference>
<accession>A0A2P1PVR3</accession>
<dbReference type="InterPro" id="IPR012337">
    <property type="entry name" value="RNaseH-like_sf"/>
</dbReference>
<protein>
    <submittedName>
        <fullName evidence="2">Ribonuclease D</fullName>
    </submittedName>
</protein>
<dbReference type="InterPro" id="IPR044876">
    <property type="entry name" value="HRDC_dom_sf"/>
</dbReference>
<gene>
    <name evidence="2" type="ORF">C7S18_17970</name>
</gene>
<dbReference type="Proteomes" id="UP000241074">
    <property type="component" value="Chromosome"/>
</dbReference>
<dbReference type="SUPFAM" id="SSF53098">
    <property type="entry name" value="Ribonuclease H-like"/>
    <property type="match status" value="1"/>
</dbReference>
<proteinExistence type="predicted"/>
<reference evidence="2 3" key="2">
    <citation type="submission" date="2018-03" db="EMBL/GenBank/DDBJ databases">
        <authorList>
            <person name="Keele B.F."/>
        </authorList>
    </citation>
    <scope>NUCLEOTIDE SEQUENCE [LARGE SCALE GENOMIC DNA]</scope>
    <source>
        <strain evidence="2 3">D13</strain>
    </source>
</reference>
<dbReference type="EMBL" id="CP027860">
    <property type="protein sequence ID" value="AVP98945.1"/>
    <property type="molecule type" value="Genomic_DNA"/>
</dbReference>
<dbReference type="GO" id="GO:0000166">
    <property type="term" value="F:nucleotide binding"/>
    <property type="evidence" value="ECO:0007669"/>
    <property type="project" value="InterPro"/>
</dbReference>
<dbReference type="InterPro" id="IPR036397">
    <property type="entry name" value="RNaseH_sf"/>
</dbReference>
<dbReference type="SUPFAM" id="SSF47819">
    <property type="entry name" value="HRDC-like"/>
    <property type="match status" value="1"/>
</dbReference>
<evidence type="ECO:0000313" key="3">
    <source>
        <dbReference type="Proteomes" id="UP000241074"/>
    </source>
</evidence>
<dbReference type="CDD" id="cd06142">
    <property type="entry name" value="RNaseD_exo"/>
    <property type="match status" value="1"/>
</dbReference>
<dbReference type="PROSITE" id="PS50967">
    <property type="entry name" value="HRDC"/>
    <property type="match status" value="1"/>
</dbReference>
<dbReference type="Pfam" id="PF00570">
    <property type="entry name" value="HRDC"/>
    <property type="match status" value="1"/>
</dbReference>
<dbReference type="GO" id="GO:0003676">
    <property type="term" value="F:nucleic acid binding"/>
    <property type="evidence" value="ECO:0007669"/>
    <property type="project" value="InterPro"/>
</dbReference>
<dbReference type="RefSeq" id="WP_106892864.1">
    <property type="nucleotide sequence ID" value="NZ_CP027860.1"/>
</dbReference>
<dbReference type="AlphaFoldDB" id="A0A2P1PVR3"/>
<feature type="domain" description="HRDC" evidence="1">
    <location>
        <begin position="208"/>
        <end position="288"/>
    </location>
</feature>
<reference evidence="2 3" key="1">
    <citation type="submission" date="2018-03" db="EMBL/GenBank/DDBJ databases">
        <title>Ahniella affigens gen. nov., sp. nov., a gammaproteobacterium isolated from sandy soil near a stream.</title>
        <authorList>
            <person name="Ko Y."/>
            <person name="Kim J.-H."/>
        </authorList>
    </citation>
    <scope>NUCLEOTIDE SEQUENCE [LARGE SCALE GENOMIC DNA]</scope>
    <source>
        <strain evidence="2 3">D13</strain>
    </source>
</reference>
<dbReference type="Pfam" id="PF01612">
    <property type="entry name" value="DNA_pol_A_exo1"/>
    <property type="match status" value="1"/>
</dbReference>
<dbReference type="InterPro" id="IPR051086">
    <property type="entry name" value="RNase_D-like"/>
</dbReference>
<name>A0A2P1PVR3_9GAMM</name>
<dbReference type="InterPro" id="IPR010997">
    <property type="entry name" value="HRDC-like_sf"/>
</dbReference>
<evidence type="ECO:0000313" key="2">
    <source>
        <dbReference type="EMBL" id="AVP98945.1"/>
    </source>
</evidence>
<dbReference type="InterPro" id="IPR002562">
    <property type="entry name" value="3'-5'_exonuclease_dom"/>
</dbReference>
<dbReference type="Gene3D" id="1.10.150.80">
    <property type="entry name" value="HRDC domain"/>
    <property type="match status" value="1"/>
</dbReference>
<evidence type="ECO:0000259" key="1">
    <source>
        <dbReference type="PROSITE" id="PS50967"/>
    </source>
</evidence>
<organism evidence="2 3">
    <name type="scientific">Ahniella affigens</name>
    <dbReference type="NCBI Taxonomy" id="2021234"/>
    <lineage>
        <taxon>Bacteria</taxon>
        <taxon>Pseudomonadati</taxon>
        <taxon>Pseudomonadota</taxon>
        <taxon>Gammaproteobacteria</taxon>
        <taxon>Lysobacterales</taxon>
        <taxon>Rhodanobacteraceae</taxon>
        <taxon>Ahniella</taxon>
    </lineage>
</organism>
<dbReference type="GO" id="GO:0008408">
    <property type="term" value="F:3'-5' exonuclease activity"/>
    <property type="evidence" value="ECO:0007669"/>
    <property type="project" value="InterPro"/>
</dbReference>
<sequence>MADWIDKQDPLQALLAELSQAPALALDTEFERIRTYWPKLALMQLNPPKPAALVDTTAPLDWQPLGQLLADAPLLIMHSASEDLVALRALWPRPAKALFDTQIAASLAGVGHNLSYQKLVAQMLDVTLPKGETRSDWMKRPLSANQLDYAIDDVRYLNELHAALVERLEHQGRLAWVLQEGERMLTQAARTAIDSNLHHDYRNAWQLSIEQQQRLDLLLVWREEMARSLDRPRTWIMEHGSAFRLAEQTPANLQALTGVLSQERAFPKAKAQQLLKFLHEPQDPRPEFLPAPKPADKADEIRYKSLRMKIDALAATLGIDPGALISRRVLEFRLRTGQWTVDTAPWRAGLLEPLL</sequence>
<dbReference type="PANTHER" id="PTHR47649">
    <property type="entry name" value="RIBONUCLEASE D"/>
    <property type="match status" value="1"/>
</dbReference>
<dbReference type="OrthoDB" id="9800549at2"/>
<dbReference type="GO" id="GO:0006139">
    <property type="term" value="P:nucleobase-containing compound metabolic process"/>
    <property type="evidence" value="ECO:0007669"/>
    <property type="project" value="InterPro"/>
</dbReference>
<dbReference type="InterPro" id="IPR002121">
    <property type="entry name" value="HRDC_dom"/>
</dbReference>
<dbReference type="SMART" id="SM00474">
    <property type="entry name" value="35EXOc"/>
    <property type="match status" value="1"/>
</dbReference>